<accession>A0AAN6DT34</accession>
<name>A0AAN6DT34_9EURO</name>
<dbReference type="PANTHER" id="PTHR40128:SF1">
    <property type="entry name" value="PHYTANOYL-COA HYDROXYLASE"/>
    <property type="match status" value="1"/>
</dbReference>
<dbReference type="Proteomes" id="UP001203852">
    <property type="component" value="Unassembled WGS sequence"/>
</dbReference>
<proteinExistence type="predicted"/>
<keyword evidence="2" id="KW-1185">Reference proteome</keyword>
<dbReference type="SUPFAM" id="SSF51197">
    <property type="entry name" value="Clavaminate synthase-like"/>
    <property type="match status" value="1"/>
</dbReference>
<evidence type="ECO:0008006" key="3">
    <source>
        <dbReference type="Google" id="ProtNLM"/>
    </source>
</evidence>
<reference evidence="1" key="1">
    <citation type="journal article" date="2022" name="bioRxiv">
        <title>Deciphering the potential niche of two novel black yeast fungi from a biological soil crust based on their genomes, phenotypes, and melanin regulation.</title>
        <authorList>
            <consortium name="DOE Joint Genome Institute"/>
            <person name="Carr E.C."/>
            <person name="Barton Q."/>
            <person name="Grambo S."/>
            <person name="Sullivan M."/>
            <person name="Renfro C.M."/>
            <person name="Kuo A."/>
            <person name="Pangilinan J."/>
            <person name="Lipzen A."/>
            <person name="Keymanesh K."/>
            <person name="Savage E."/>
            <person name="Barry K."/>
            <person name="Grigoriev I.V."/>
            <person name="Riekhof W.R."/>
            <person name="Harris S.S."/>
        </authorList>
    </citation>
    <scope>NUCLEOTIDE SEQUENCE</scope>
    <source>
        <strain evidence="1">JF 03-4F</strain>
    </source>
</reference>
<comment type="caution">
    <text evidence="1">The sequence shown here is derived from an EMBL/GenBank/DDBJ whole genome shotgun (WGS) entry which is preliminary data.</text>
</comment>
<dbReference type="InterPro" id="IPR008775">
    <property type="entry name" value="Phytyl_CoA_dOase-like"/>
</dbReference>
<dbReference type="Pfam" id="PF05721">
    <property type="entry name" value="PhyH"/>
    <property type="match status" value="1"/>
</dbReference>
<gene>
    <name evidence="1" type="ORF">EDD36DRAFT_418520</name>
</gene>
<evidence type="ECO:0000313" key="2">
    <source>
        <dbReference type="Proteomes" id="UP001203852"/>
    </source>
</evidence>
<evidence type="ECO:0000313" key="1">
    <source>
        <dbReference type="EMBL" id="KAI1612345.1"/>
    </source>
</evidence>
<dbReference type="PANTHER" id="PTHR40128">
    <property type="entry name" value="EXPRESSED PROTEIN"/>
    <property type="match status" value="1"/>
</dbReference>
<organism evidence="1 2">
    <name type="scientific">Exophiala viscosa</name>
    <dbReference type="NCBI Taxonomy" id="2486360"/>
    <lineage>
        <taxon>Eukaryota</taxon>
        <taxon>Fungi</taxon>
        <taxon>Dikarya</taxon>
        <taxon>Ascomycota</taxon>
        <taxon>Pezizomycotina</taxon>
        <taxon>Eurotiomycetes</taxon>
        <taxon>Chaetothyriomycetidae</taxon>
        <taxon>Chaetothyriales</taxon>
        <taxon>Herpotrichiellaceae</taxon>
        <taxon>Exophiala</taxon>
    </lineage>
</organism>
<dbReference type="EMBL" id="MU404354">
    <property type="protein sequence ID" value="KAI1612345.1"/>
    <property type="molecule type" value="Genomic_DNA"/>
</dbReference>
<sequence>MSAAAVVEAPQAPHTLAAQQSPPSFRINEGHVAPSQLGWLRSTPAHASIDEIRQRLQDDGYVWVKSVLPREDVLAMREHFFSQFSGTGLLKPGTAPVEGIYNAAEDVSLHRGVGGGNPQGDEELRRLTDAHTTAQYLQFVNHAALRKMVRDITGWDEEVMLHRTLLRHCVPGGSSTGIHYDRLFLRGGDAFFLTAWVPIGDVSSIGGGLHYLSDSVRLGQALEDDYKERSRDFSEADKISAFNRNMAATGYLADHPEEFMREHRRVAEKEGTATKGFKWLIANFEAGDVVFHHPCTIHGSCGNDDPSGRIRLSTDLRFYEKKDFEAGRADNRWMNHWRVDDKL</sequence>
<protein>
    <recommendedName>
        <fullName evidence="3">Phytanoyl-CoA dioxygenase</fullName>
    </recommendedName>
</protein>
<dbReference type="AlphaFoldDB" id="A0AAN6DT34"/>
<dbReference type="Gene3D" id="2.60.120.620">
    <property type="entry name" value="q2cbj1_9rhob like domain"/>
    <property type="match status" value="1"/>
</dbReference>